<feature type="transmembrane region" description="Helical" evidence="2">
    <location>
        <begin position="233"/>
        <end position="253"/>
    </location>
</feature>
<sequence length="382" mass="41159">MSSDSGPTPDEIIATLSEWRTVACIIIPALASQESCSVFGSGSSAGSLRSTFSLDTAQSLIWVFKSSYFFGCPLLFTGRLDSIQATFGVYCICSCVSTAIVAYVLDVICMFAVAAFNCLRVWAICPNRWFPITLVFALSMFTPIMNIYRYSRPQAFSLISSGPLASCVDESLGPTYLWCQFSSLITRAISVAADIAVLTFTLLETRAIFKTSLQLHTDTNVTTILFRNGSLQFFVLLILNAITMTLDILSIAATAGDTVTTFIFINEGLASVLLSRFLLDLRSVYLADGDGSDPTVSSVRFAASVIGNMGAPLNASWAASSVSEPSTEIDERVEYSSNPLAVGLFDFDQGSGSSDDQQADSNKKSSYALNQGVDNMELQNIP</sequence>
<feature type="compositionally biased region" description="Polar residues" evidence="1">
    <location>
        <begin position="364"/>
        <end position="382"/>
    </location>
</feature>
<keyword evidence="4" id="KW-1185">Reference proteome</keyword>
<name>A0ABP1D6V8_9APHY</name>
<feature type="transmembrane region" description="Helical" evidence="2">
    <location>
        <begin position="89"/>
        <end position="116"/>
    </location>
</feature>
<reference evidence="4" key="1">
    <citation type="submission" date="2024-04" db="EMBL/GenBank/DDBJ databases">
        <authorList>
            <person name="Shaw F."/>
            <person name="Minotto A."/>
        </authorList>
    </citation>
    <scope>NUCLEOTIDE SEQUENCE [LARGE SCALE GENOMIC DNA]</scope>
</reference>
<protein>
    <submittedName>
        <fullName evidence="3">Uncharacterized protein</fullName>
    </submittedName>
</protein>
<feature type="region of interest" description="Disordered" evidence="1">
    <location>
        <begin position="347"/>
        <end position="382"/>
    </location>
</feature>
<gene>
    <name evidence="3" type="ORF">GFSPODELE1_LOCUS4649</name>
</gene>
<evidence type="ECO:0000313" key="4">
    <source>
        <dbReference type="Proteomes" id="UP001497453"/>
    </source>
</evidence>
<accession>A0ABP1D6V8</accession>
<dbReference type="Proteomes" id="UP001497453">
    <property type="component" value="Chromosome 3"/>
</dbReference>
<organism evidence="3 4">
    <name type="scientific">Somion occarium</name>
    <dbReference type="NCBI Taxonomy" id="3059160"/>
    <lineage>
        <taxon>Eukaryota</taxon>
        <taxon>Fungi</taxon>
        <taxon>Dikarya</taxon>
        <taxon>Basidiomycota</taxon>
        <taxon>Agaricomycotina</taxon>
        <taxon>Agaricomycetes</taxon>
        <taxon>Polyporales</taxon>
        <taxon>Cerrenaceae</taxon>
        <taxon>Somion</taxon>
    </lineage>
</organism>
<feature type="transmembrane region" description="Helical" evidence="2">
    <location>
        <begin position="128"/>
        <end position="148"/>
    </location>
</feature>
<proteinExistence type="predicted"/>
<evidence type="ECO:0000256" key="1">
    <source>
        <dbReference type="SAM" id="MobiDB-lite"/>
    </source>
</evidence>
<feature type="transmembrane region" description="Helical" evidence="2">
    <location>
        <begin position="59"/>
        <end position="77"/>
    </location>
</feature>
<keyword evidence="2" id="KW-0472">Membrane</keyword>
<evidence type="ECO:0000313" key="3">
    <source>
        <dbReference type="EMBL" id="CAL1703596.1"/>
    </source>
</evidence>
<evidence type="ECO:0000256" key="2">
    <source>
        <dbReference type="SAM" id="Phobius"/>
    </source>
</evidence>
<dbReference type="EMBL" id="OZ037946">
    <property type="protein sequence ID" value="CAL1703596.1"/>
    <property type="molecule type" value="Genomic_DNA"/>
</dbReference>
<keyword evidence="2" id="KW-0812">Transmembrane</keyword>
<keyword evidence="2" id="KW-1133">Transmembrane helix</keyword>
<feature type="compositionally biased region" description="Low complexity" evidence="1">
    <location>
        <begin position="347"/>
        <end position="360"/>
    </location>
</feature>